<dbReference type="Pfam" id="PF09489">
    <property type="entry name" value="CbtB"/>
    <property type="match status" value="1"/>
</dbReference>
<keyword evidence="3" id="KW-1185">Reference proteome</keyword>
<comment type="caution">
    <text evidence="2">The sequence shown here is derived from an EMBL/GenBank/DDBJ whole genome shotgun (WGS) entry which is preliminary data.</text>
</comment>
<sequence>MSQTETVHDRIEQARTELTPTQIAVGLALAASLGFVLMFLQDPMVHDAMHTFRHGAGITCH</sequence>
<name>A0A6B0SWG8_9EURY</name>
<dbReference type="AlphaFoldDB" id="A0A6B0SWG8"/>
<dbReference type="OrthoDB" id="285177at2157"/>
<keyword evidence="1" id="KW-0472">Membrane</keyword>
<feature type="transmembrane region" description="Helical" evidence="1">
    <location>
        <begin position="20"/>
        <end position="40"/>
    </location>
</feature>
<dbReference type="Proteomes" id="UP000466535">
    <property type="component" value="Unassembled WGS sequence"/>
</dbReference>
<keyword evidence="1" id="KW-0812">Transmembrane</keyword>
<protein>
    <submittedName>
        <fullName evidence="2">CbtB-domain containing protein</fullName>
    </submittedName>
</protein>
<dbReference type="RefSeq" id="WP_159762195.1">
    <property type="nucleotide sequence ID" value="NZ_WUUT01000001.1"/>
</dbReference>
<proteinExistence type="predicted"/>
<keyword evidence="1" id="KW-1133">Transmembrane helix</keyword>
<evidence type="ECO:0000313" key="3">
    <source>
        <dbReference type="Proteomes" id="UP000466535"/>
    </source>
</evidence>
<accession>A0A6B0SWG8</accession>
<dbReference type="InterPro" id="IPR012667">
    <property type="entry name" value="CbtB_put"/>
</dbReference>
<evidence type="ECO:0000256" key="1">
    <source>
        <dbReference type="SAM" id="Phobius"/>
    </source>
</evidence>
<reference evidence="2 3" key="1">
    <citation type="submission" date="2019-12" db="EMBL/GenBank/DDBJ databases">
        <title>Isolation and characterization of three novel carbon monoxide-oxidizing members of Halobacteria from salione crusts and soils.</title>
        <authorList>
            <person name="Myers M.R."/>
            <person name="King G.M."/>
        </authorList>
    </citation>
    <scope>NUCLEOTIDE SEQUENCE [LARGE SCALE GENOMIC DNA]</scope>
    <source>
        <strain evidence="2 3">WSH3</strain>
    </source>
</reference>
<gene>
    <name evidence="2" type="ORF">GRX03_00185</name>
</gene>
<dbReference type="EMBL" id="WUUT01000001">
    <property type="protein sequence ID" value="MXR50028.1"/>
    <property type="molecule type" value="Genomic_DNA"/>
</dbReference>
<organism evidence="2 3">
    <name type="scientific">Halovenus carboxidivorans</name>
    <dbReference type="NCBI Taxonomy" id="2692199"/>
    <lineage>
        <taxon>Archaea</taxon>
        <taxon>Methanobacteriati</taxon>
        <taxon>Methanobacteriota</taxon>
        <taxon>Stenosarchaea group</taxon>
        <taxon>Halobacteria</taxon>
        <taxon>Halobacteriales</taxon>
        <taxon>Haloarculaceae</taxon>
        <taxon>Halovenus</taxon>
    </lineage>
</organism>
<evidence type="ECO:0000313" key="2">
    <source>
        <dbReference type="EMBL" id="MXR50028.1"/>
    </source>
</evidence>